<evidence type="ECO:0000313" key="3">
    <source>
        <dbReference type="Proteomes" id="UP001054821"/>
    </source>
</evidence>
<keyword evidence="3" id="KW-1185">Reference proteome</keyword>
<accession>A0AAD4Z029</accession>
<name>A0AAD4Z029_PRUDU</name>
<dbReference type="AlphaFoldDB" id="A0AAD4Z029"/>
<feature type="region of interest" description="Disordered" evidence="1">
    <location>
        <begin position="50"/>
        <end position="80"/>
    </location>
</feature>
<evidence type="ECO:0000313" key="2">
    <source>
        <dbReference type="EMBL" id="KAI5327831.1"/>
    </source>
</evidence>
<evidence type="ECO:0000256" key="1">
    <source>
        <dbReference type="SAM" id="MobiDB-lite"/>
    </source>
</evidence>
<reference evidence="2 3" key="1">
    <citation type="journal article" date="2022" name="G3 (Bethesda)">
        <title>Whole-genome sequence and methylome profiling of the almond [Prunus dulcis (Mill.) D.A. Webb] cultivar 'Nonpareil'.</title>
        <authorList>
            <person name="D'Amico-Willman K.M."/>
            <person name="Ouma W.Z."/>
            <person name="Meulia T."/>
            <person name="Sideli G.M."/>
            <person name="Gradziel T.M."/>
            <person name="Fresnedo-Ramirez J."/>
        </authorList>
    </citation>
    <scope>NUCLEOTIDE SEQUENCE [LARGE SCALE GENOMIC DNA]</scope>
    <source>
        <strain evidence="2">Clone GOH B32 T37-40</strain>
    </source>
</reference>
<sequence length="169" mass="18892">MTKTESSHPTANPKCLPLSQITIALAMANIHHQSVKFSQILRRAKRTRIDTIEASSSRPDRQRPTASTRRQRAGPQDHFEDTIEVEDVAPTHDSNVDAEVEDVVATHDSNVEVHAEPTEPSRVGHIDPSLLTSFKTHIAVATHDSNTYLFEIVDPRCIQVFVHEAINYP</sequence>
<comment type="caution">
    <text evidence="2">The sequence shown here is derived from an EMBL/GenBank/DDBJ whole genome shotgun (WGS) entry which is preliminary data.</text>
</comment>
<dbReference type="EMBL" id="JAJFAZ020000005">
    <property type="protein sequence ID" value="KAI5327831.1"/>
    <property type="molecule type" value="Genomic_DNA"/>
</dbReference>
<protein>
    <submittedName>
        <fullName evidence="2">Uncharacterized protein</fullName>
    </submittedName>
</protein>
<gene>
    <name evidence="2" type="ORF">L3X38_027227</name>
</gene>
<organism evidence="2 3">
    <name type="scientific">Prunus dulcis</name>
    <name type="common">Almond</name>
    <name type="synonym">Amygdalus dulcis</name>
    <dbReference type="NCBI Taxonomy" id="3755"/>
    <lineage>
        <taxon>Eukaryota</taxon>
        <taxon>Viridiplantae</taxon>
        <taxon>Streptophyta</taxon>
        <taxon>Embryophyta</taxon>
        <taxon>Tracheophyta</taxon>
        <taxon>Spermatophyta</taxon>
        <taxon>Magnoliopsida</taxon>
        <taxon>eudicotyledons</taxon>
        <taxon>Gunneridae</taxon>
        <taxon>Pentapetalae</taxon>
        <taxon>rosids</taxon>
        <taxon>fabids</taxon>
        <taxon>Rosales</taxon>
        <taxon>Rosaceae</taxon>
        <taxon>Amygdaloideae</taxon>
        <taxon>Amygdaleae</taxon>
        <taxon>Prunus</taxon>
    </lineage>
</organism>
<dbReference type="Proteomes" id="UP001054821">
    <property type="component" value="Chromosome 5"/>
</dbReference>
<proteinExistence type="predicted"/>